<dbReference type="EMBL" id="PPPD01000003">
    <property type="protein sequence ID" value="PNY79584.1"/>
    <property type="molecule type" value="Genomic_DNA"/>
</dbReference>
<dbReference type="Gene3D" id="3.30.565.10">
    <property type="entry name" value="Histidine kinase-like ATPase, C-terminal domain"/>
    <property type="match status" value="1"/>
</dbReference>
<keyword evidence="4" id="KW-0808">Transferase</keyword>
<dbReference type="GO" id="GO:0030295">
    <property type="term" value="F:protein kinase activator activity"/>
    <property type="evidence" value="ECO:0007669"/>
    <property type="project" value="TreeGrafter"/>
</dbReference>
<proteinExistence type="predicted"/>
<evidence type="ECO:0000259" key="8">
    <source>
        <dbReference type="PROSITE" id="PS50113"/>
    </source>
</evidence>
<evidence type="ECO:0000313" key="9">
    <source>
        <dbReference type="EMBL" id="PNY79584.1"/>
    </source>
</evidence>
<evidence type="ECO:0000259" key="7">
    <source>
        <dbReference type="PROSITE" id="PS50109"/>
    </source>
</evidence>
<dbReference type="InterPro" id="IPR035965">
    <property type="entry name" value="PAS-like_dom_sf"/>
</dbReference>
<dbReference type="OrthoDB" id="51401at2"/>
<feature type="domain" description="Histidine kinase" evidence="7">
    <location>
        <begin position="567"/>
        <end position="779"/>
    </location>
</feature>
<dbReference type="GO" id="GO:0000155">
    <property type="term" value="F:phosphorelay sensor kinase activity"/>
    <property type="evidence" value="ECO:0007669"/>
    <property type="project" value="InterPro"/>
</dbReference>
<dbReference type="InterPro" id="IPR003661">
    <property type="entry name" value="HisK_dim/P_dom"/>
</dbReference>
<dbReference type="GO" id="GO:0000156">
    <property type="term" value="F:phosphorelay response regulator activity"/>
    <property type="evidence" value="ECO:0007669"/>
    <property type="project" value="TreeGrafter"/>
</dbReference>
<dbReference type="Pfam" id="PF00512">
    <property type="entry name" value="HisKA"/>
    <property type="match status" value="1"/>
</dbReference>
<evidence type="ECO:0000256" key="4">
    <source>
        <dbReference type="ARBA" id="ARBA00022679"/>
    </source>
</evidence>
<dbReference type="Pfam" id="PF08448">
    <property type="entry name" value="PAS_4"/>
    <property type="match status" value="1"/>
</dbReference>
<comment type="caution">
    <text evidence="9">The sequence shown here is derived from an EMBL/GenBank/DDBJ whole genome shotgun (WGS) entry which is preliminary data.</text>
</comment>
<dbReference type="PROSITE" id="PS50109">
    <property type="entry name" value="HIS_KIN"/>
    <property type="match status" value="1"/>
</dbReference>
<dbReference type="Gene3D" id="1.10.287.130">
    <property type="match status" value="1"/>
</dbReference>
<organism evidence="9 10">
    <name type="scientific">Deinococcus koreensis</name>
    <dbReference type="NCBI Taxonomy" id="2054903"/>
    <lineage>
        <taxon>Bacteria</taxon>
        <taxon>Thermotogati</taxon>
        <taxon>Deinococcota</taxon>
        <taxon>Deinococci</taxon>
        <taxon>Deinococcales</taxon>
        <taxon>Deinococcaceae</taxon>
        <taxon>Deinococcus</taxon>
    </lineage>
</organism>
<feature type="domain" description="PAC" evidence="8">
    <location>
        <begin position="162"/>
        <end position="214"/>
    </location>
</feature>
<dbReference type="Gene3D" id="3.30.450.40">
    <property type="match status" value="2"/>
</dbReference>
<evidence type="ECO:0000256" key="5">
    <source>
        <dbReference type="ARBA" id="ARBA00022777"/>
    </source>
</evidence>
<dbReference type="InterPro" id="IPR029016">
    <property type="entry name" value="GAF-like_dom_sf"/>
</dbReference>
<dbReference type="InterPro" id="IPR000700">
    <property type="entry name" value="PAS-assoc_C"/>
</dbReference>
<dbReference type="GO" id="GO:0007234">
    <property type="term" value="P:osmosensory signaling via phosphorelay pathway"/>
    <property type="evidence" value="ECO:0007669"/>
    <property type="project" value="TreeGrafter"/>
</dbReference>
<dbReference type="Pfam" id="PF02518">
    <property type="entry name" value="HATPase_c"/>
    <property type="match status" value="1"/>
</dbReference>
<dbReference type="InterPro" id="IPR004358">
    <property type="entry name" value="Sig_transdc_His_kin-like_C"/>
</dbReference>
<name>A0A2K3USR7_9DEIO</name>
<dbReference type="InterPro" id="IPR003594">
    <property type="entry name" value="HATPase_dom"/>
</dbReference>
<dbReference type="NCBIfam" id="TIGR00229">
    <property type="entry name" value="sensory_box"/>
    <property type="match status" value="1"/>
</dbReference>
<gene>
    <name evidence="9" type="ORF">CVO96_18755</name>
</gene>
<evidence type="ECO:0000313" key="10">
    <source>
        <dbReference type="Proteomes" id="UP000236379"/>
    </source>
</evidence>
<dbReference type="GO" id="GO:0016020">
    <property type="term" value="C:membrane"/>
    <property type="evidence" value="ECO:0007669"/>
    <property type="project" value="UniProtKB-SubCell"/>
</dbReference>
<keyword evidence="6" id="KW-0472">Membrane</keyword>
<evidence type="ECO:0000256" key="6">
    <source>
        <dbReference type="ARBA" id="ARBA00023136"/>
    </source>
</evidence>
<dbReference type="SUPFAM" id="SSF55781">
    <property type="entry name" value="GAF domain-like"/>
    <property type="match status" value="2"/>
</dbReference>
<dbReference type="CDD" id="cd00082">
    <property type="entry name" value="HisKA"/>
    <property type="match status" value="1"/>
</dbReference>
<sequence length="779" mass="85459">MDSTRAGSADDLLARVPPDDRPALGTLLASTGPAFETDLHLSGLNGPGTQAEPRWFRLSGEWQEAAGSLAAHWRISAVDIHDLKEAQTQRDVLQALTDASPNCIKVLDLGAHLLSMNEGGQATMEIDDFEVCRGLLWPTFWQGEARAQVEAALERARQGERTTFEAQTATWKGTPRWWEVTVGPLYDTRGQLRHLSAVSRDITSRREAQDAVTALDAFVAFTEAAGAITDVQVLAGAALQVLRATLGEVSAAYHTLEGDLWKAQVWTDDFSPEVVARLTAGIPVSSPSFAEVRRSGEVVFVDGWEAEQEGLAETRSYGAAAFSPSFVGQSVGSLLTMGTRRRAWTAREQAVFRAVGRSLTLALERAEATRLLGEHRLELQARTRALEGFAALTHDLTLQSDPLALVRQAMEMVLSLLPPGYANFWQLRGDTWQATTQVGTVGSAELQTAIDAGFPAGQVLSLDRPLQTREPWFQDVYNPQQDIDPALVAHLGTVATLPVLVNGVVLGIFCVPLFDQRSWGTADRVVLTTTVRSLGLALEGAQGVAALAEERRKLEAANEELEAFAYSVSHDLRTPVRHILGFHALLRRGLAEHLDEKSGRYLDVIEEAAQRMNTLIDAMLELSRTSRLPLRSRLVDLGAVVDGVIQTLRPDLNGREVQWKIGPLPMVQGDPDTLQQVIENLLSNALKYSREREVSVIEVGAEEHEAEWAVWVRDNGAGFDPRYQDKLFGVFQRLHRHDEFEGVGVGLANVRRIVHRHGGQVQASGQVDHGATFRFTLPK</sequence>
<evidence type="ECO:0000256" key="2">
    <source>
        <dbReference type="ARBA" id="ARBA00012438"/>
    </source>
</evidence>
<dbReference type="InterPro" id="IPR000014">
    <property type="entry name" value="PAS"/>
</dbReference>
<dbReference type="SUPFAM" id="SSF55785">
    <property type="entry name" value="PYP-like sensor domain (PAS domain)"/>
    <property type="match status" value="1"/>
</dbReference>
<protein>
    <recommendedName>
        <fullName evidence="2">histidine kinase</fullName>
        <ecNumber evidence="2">2.7.13.3</ecNumber>
    </recommendedName>
</protein>
<keyword evidence="10" id="KW-1185">Reference proteome</keyword>
<dbReference type="InterPro" id="IPR036097">
    <property type="entry name" value="HisK_dim/P_sf"/>
</dbReference>
<dbReference type="Gene3D" id="3.30.450.20">
    <property type="entry name" value="PAS domain"/>
    <property type="match status" value="1"/>
</dbReference>
<dbReference type="InterPro" id="IPR050351">
    <property type="entry name" value="BphY/WalK/GraS-like"/>
</dbReference>
<dbReference type="PROSITE" id="PS50113">
    <property type="entry name" value="PAC"/>
    <property type="match status" value="1"/>
</dbReference>
<comment type="catalytic activity">
    <reaction evidence="1">
        <text>ATP + protein L-histidine = ADP + protein N-phospho-L-histidine.</text>
        <dbReference type="EC" id="2.7.13.3"/>
    </reaction>
</comment>
<keyword evidence="3" id="KW-0597">Phosphoprotein</keyword>
<dbReference type="InterPro" id="IPR036890">
    <property type="entry name" value="HATPase_C_sf"/>
</dbReference>
<dbReference type="PRINTS" id="PR00344">
    <property type="entry name" value="BCTRLSENSOR"/>
</dbReference>
<evidence type="ECO:0000256" key="1">
    <source>
        <dbReference type="ARBA" id="ARBA00000085"/>
    </source>
</evidence>
<dbReference type="SUPFAM" id="SSF55874">
    <property type="entry name" value="ATPase domain of HSP90 chaperone/DNA topoisomerase II/histidine kinase"/>
    <property type="match status" value="1"/>
</dbReference>
<dbReference type="PANTHER" id="PTHR42878">
    <property type="entry name" value="TWO-COMPONENT HISTIDINE KINASE"/>
    <property type="match status" value="1"/>
</dbReference>
<dbReference type="EC" id="2.7.13.3" evidence="2"/>
<dbReference type="SUPFAM" id="SSF47384">
    <property type="entry name" value="Homodimeric domain of signal transducing histidine kinase"/>
    <property type="match status" value="1"/>
</dbReference>
<dbReference type="SMART" id="SM00388">
    <property type="entry name" value="HisKA"/>
    <property type="match status" value="1"/>
</dbReference>
<accession>A0A2K3USR7</accession>
<keyword evidence="5 9" id="KW-0418">Kinase</keyword>
<reference evidence="9 10" key="1">
    <citation type="submission" date="2018-01" db="EMBL/GenBank/DDBJ databases">
        <title>Deinococcus koreensis sp. nov., a radiation-resistant bacterium isolated from river water.</title>
        <authorList>
            <person name="Choi A."/>
        </authorList>
    </citation>
    <scope>NUCLEOTIDE SEQUENCE [LARGE SCALE GENOMIC DNA]</scope>
    <source>
        <strain evidence="9 10">SJW1-2</strain>
    </source>
</reference>
<dbReference type="FunFam" id="3.30.565.10:FF:000006">
    <property type="entry name" value="Sensor histidine kinase WalK"/>
    <property type="match status" value="1"/>
</dbReference>
<dbReference type="InterPro" id="IPR005467">
    <property type="entry name" value="His_kinase_dom"/>
</dbReference>
<dbReference type="SMART" id="SM00387">
    <property type="entry name" value="HATPase_c"/>
    <property type="match status" value="1"/>
</dbReference>
<dbReference type="CDD" id="cd00130">
    <property type="entry name" value="PAS"/>
    <property type="match status" value="1"/>
</dbReference>
<dbReference type="AlphaFoldDB" id="A0A2K3USR7"/>
<dbReference type="Proteomes" id="UP000236379">
    <property type="component" value="Unassembled WGS sequence"/>
</dbReference>
<evidence type="ECO:0000256" key="3">
    <source>
        <dbReference type="ARBA" id="ARBA00022553"/>
    </source>
</evidence>
<dbReference type="InterPro" id="IPR013656">
    <property type="entry name" value="PAS_4"/>
</dbReference>
<dbReference type="PANTHER" id="PTHR42878:SF15">
    <property type="entry name" value="BACTERIOPHYTOCHROME"/>
    <property type="match status" value="1"/>
</dbReference>